<dbReference type="Proteomes" id="UP001211065">
    <property type="component" value="Unassembled WGS sequence"/>
</dbReference>
<sequence>MSGRVMTSDLATADAVMNAIKIPNVTYSIIVNKLSKGEQIKGVVQHAASYSKYFQPNLATDYGERISNLDNLLKEKEERLQNTLAENHRFEAQKLKEEFLEQLDVKCHPSPPSPPEQHKNYCPGSPKMKIMWC</sequence>
<organism evidence="2 3">
    <name type="scientific">Clydaea vesicula</name>
    <dbReference type="NCBI Taxonomy" id="447962"/>
    <lineage>
        <taxon>Eukaryota</taxon>
        <taxon>Fungi</taxon>
        <taxon>Fungi incertae sedis</taxon>
        <taxon>Chytridiomycota</taxon>
        <taxon>Chytridiomycota incertae sedis</taxon>
        <taxon>Chytridiomycetes</taxon>
        <taxon>Lobulomycetales</taxon>
        <taxon>Lobulomycetaceae</taxon>
        <taxon>Clydaea</taxon>
    </lineage>
</organism>
<accession>A0AAD5TW00</accession>
<reference evidence="2" key="1">
    <citation type="submission" date="2020-05" db="EMBL/GenBank/DDBJ databases">
        <title>Phylogenomic resolution of chytrid fungi.</title>
        <authorList>
            <person name="Stajich J.E."/>
            <person name="Amses K."/>
            <person name="Simmons R."/>
            <person name="Seto K."/>
            <person name="Myers J."/>
            <person name="Bonds A."/>
            <person name="Quandt C.A."/>
            <person name="Barry K."/>
            <person name="Liu P."/>
            <person name="Grigoriev I."/>
            <person name="Longcore J.E."/>
            <person name="James T.Y."/>
        </authorList>
    </citation>
    <scope>NUCLEOTIDE SEQUENCE</scope>
    <source>
        <strain evidence="2">JEL0476</strain>
    </source>
</reference>
<protein>
    <submittedName>
        <fullName evidence="2">Uncharacterized protein</fullName>
    </submittedName>
</protein>
<dbReference type="EMBL" id="JADGJW010000933">
    <property type="protein sequence ID" value="KAJ3209565.1"/>
    <property type="molecule type" value="Genomic_DNA"/>
</dbReference>
<keyword evidence="1" id="KW-0175">Coiled coil</keyword>
<keyword evidence="3" id="KW-1185">Reference proteome</keyword>
<evidence type="ECO:0000256" key="1">
    <source>
        <dbReference type="SAM" id="Coils"/>
    </source>
</evidence>
<dbReference type="AlphaFoldDB" id="A0AAD5TW00"/>
<proteinExistence type="predicted"/>
<comment type="caution">
    <text evidence="2">The sequence shown here is derived from an EMBL/GenBank/DDBJ whole genome shotgun (WGS) entry which is preliminary data.</text>
</comment>
<evidence type="ECO:0000313" key="3">
    <source>
        <dbReference type="Proteomes" id="UP001211065"/>
    </source>
</evidence>
<name>A0AAD5TW00_9FUNG</name>
<gene>
    <name evidence="2" type="ORF">HK099_008480</name>
</gene>
<evidence type="ECO:0000313" key="2">
    <source>
        <dbReference type="EMBL" id="KAJ3209565.1"/>
    </source>
</evidence>
<feature type="coiled-coil region" evidence="1">
    <location>
        <begin position="59"/>
        <end position="93"/>
    </location>
</feature>